<feature type="transmembrane region" description="Helical" evidence="6">
    <location>
        <begin position="541"/>
        <end position="562"/>
    </location>
</feature>
<evidence type="ECO:0000256" key="5">
    <source>
        <dbReference type="SAM" id="MobiDB-lite"/>
    </source>
</evidence>
<feature type="transmembrane region" description="Helical" evidence="6">
    <location>
        <begin position="147"/>
        <end position="168"/>
    </location>
</feature>
<keyword evidence="2 6" id="KW-0812">Transmembrane</keyword>
<feature type="transmembrane region" description="Helical" evidence="6">
    <location>
        <begin position="240"/>
        <end position="258"/>
    </location>
</feature>
<dbReference type="InterPro" id="IPR011701">
    <property type="entry name" value="MFS"/>
</dbReference>
<evidence type="ECO:0000256" key="2">
    <source>
        <dbReference type="ARBA" id="ARBA00022692"/>
    </source>
</evidence>
<keyword evidence="4 6" id="KW-0472">Membrane</keyword>
<accession>A0ABD3GJ12</accession>
<dbReference type="Proteomes" id="UP001633002">
    <property type="component" value="Unassembled WGS sequence"/>
</dbReference>
<evidence type="ECO:0000313" key="9">
    <source>
        <dbReference type="Proteomes" id="UP001633002"/>
    </source>
</evidence>
<evidence type="ECO:0000256" key="1">
    <source>
        <dbReference type="ARBA" id="ARBA00004141"/>
    </source>
</evidence>
<feature type="transmembrane region" description="Helical" evidence="6">
    <location>
        <begin position="264"/>
        <end position="284"/>
    </location>
</feature>
<evidence type="ECO:0000256" key="3">
    <source>
        <dbReference type="ARBA" id="ARBA00022989"/>
    </source>
</evidence>
<keyword evidence="3 6" id="KW-1133">Transmembrane helix</keyword>
<evidence type="ECO:0000259" key="7">
    <source>
        <dbReference type="PROSITE" id="PS50850"/>
    </source>
</evidence>
<comment type="subcellular location">
    <subcellularLocation>
        <location evidence="1">Membrane</location>
        <topology evidence="1">Multi-pass membrane protein</topology>
    </subcellularLocation>
</comment>
<feature type="transmembrane region" description="Helical" evidence="6">
    <location>
        <begin position="458"/>
        <end position="477"/>
    </location>
</feature>
<dbReference type="GO" id="GO:0016020">
    <property type="term" value="C:membrane"/>
    <property type="evidence" value="ECO:0007669"/>
    <property type="project" value="UniProtKB-SubCell"/>
</dbReference>
<evidence type="ECO:0000256" key="4">
    <source>
        <dbReference type="ARBA" id="ARBA00023136"/>
    </source>
</evidence>
<comment type="caution">
    <text evidence="8">The sequence shown here is derived from an EMBL/GenBank/DDBJ whole genome shotgun (WGS) entry which is preliminary data.</text>
</comment>
<feature type="transmembrane region" description="Helical" evidence="6">
    <location>
        <begin position="568"/>
        <end position="586"/>
    </location>
</feature>
<evidence type="ECO:0000313" key="8">
    <source>
        <dbReference type="EMBL" id="KAL3678586.1"/>
    </source>
</evidence>
<feature type="transmembrane region" description="Helical" evidence="6">
    <location>
        <begin position="430"/>
        <end position="451"/>
    </location>
</feature>
<feature type="transmembrane region" description="Helical" evidence="6">
    <location>
        <begin position="505"/>
        <end position="529"/>
    </location>
</feature>
<dbReference type="EMBL" id="JBJQOH010000007">
    <property type="protein sequence ID" value="KAL3678586.1"/>
    <property type="molecule type" value="Genomic_DNA"/>
</dbReference>
<feature type="transmembrane region" description="Helical" evidence="6">
    <location>
        <begin position="207"/>
        <end position="228"/>
    </location>
</feature>
<dbReference type="InterPro" id="IPR020846">
    <property type="entry name" value="MFS_dom"/>
</dbReference>
<dbReference type="SUPFAM" id="SSF103473">
    <property type="entry name" value="MFS general substrate transporter"/>
    <property type="match status" value="1"/>
</dbReference>
<name>A0ABD3GJ12_9MARC</name>
<protein>
    <recommendedName>
        <fullName evidence="7">Major facilitator superfamily (MFS) profile domain-containing protein</fullName>
    </recommendedName>
</protein>
<keyword evidence="9" id="KW-1185">Reference proteome</keyword>
<organism evidence="8 9">
    <name type="scientific">Riccia sorocarpa</name>
    <dbReference type="NCBI Taxonomy" id="122646"/>
    <lineage>
        <taxon>Eukaryota</taxon>
        <taxon>Viridiplantae</taxon>
        <taxon>Streptophyta</taxon>
        <taxon>Embryophyta</taxon>
        <taxon>Marchantiophyta</taxon>
        <taxon>Marchantiopsida</taxon>
        <taxon>Marchantiidae</taxon>
        <taxon>Marchantiales</taxon>
        <taxon>Ricciaceae</taxon>
        <taxon>Riccia</taxon>
    </lineage>
</organism>
<reference evidence="8 9" key="1">
    <citation type="submission" date="2024-09" db="EMBL/GenBank/DDBJ databases">
        <title>Chromosome-scale assembly of Riccia sorocarpa.</title>
        <authorList>
            <person name="Paukszto L."/>
        </authorList>
    </citation>
    <scope>NUCLEOTIDE SEQUENCE [LARGE SCALE GENOMIC DNA]</scope>
    <source>
        <strain evidence="8">LP-2024</strain>
        <tissue evidence="8">Aerial parts of the thallus</tissue>
    </source>
</reference>
<dbReference type="AlphaFoldDB" id="A0ABD3GJ12"/>
<dbReference type="InterPro" id="IPR036259">
    <property type="entry name" value="MFS_trans_sf"/>
</dbReference>
<dbReference type="PROSITE" id="PS50850">
    <property type="entry name" value="MFS"/>
    <property type="match status" value="1"/>
</dbReference>
<evidence type="ECO:0000256" key="6">
    <source>
        <dbReference type="SAM" id="Phobius"/>
    </source>
</evidence>
<feature type="transmembrane region" description="Helical" evidence="6">
    <location>
        <begin position="400"/>
        <end position="418"/>
    </location>
</feature>
<gene>
    <name evidence="8" type="ORF">R1sor_021542</name>
</gene>
<dbReference type="Pfam" id="PF07690">
    <property type="entry name" value="MFS_1"/>
    <property type="match status" value="1"/>
</dbReference>
<feature type="transmembrane region" description="Helical" evidence="6">
    <location>
        <begin position="180"/>
        <end position="201"/>
    </location>
</feature>
<dbReference type="Gene3D" id="1.20.1250.20">
    <property type="entry name" value="MFS general substrate transporter like domains"/>
    <property type="match status" value="1"/>
</dbReference>
<dbReference type="PANTHER" id="PTHR24064">
    <property type="entry name" value="SOLUTE CARRIER FAMILY 22 MEMBER"/>
    <property type="match status" value="1"/>
</dbReference>
<feature type="region of interest" description="Disordered" evidence="5">
    <location>
        <begin position="327"/>
        <end position="351"/>
    </location>
</feature>
<sequence>MESIDLRETLLGVTGENGHRTKQGVVSAAADNRKELLTVDDMLVKYVGEFGPAQFWHFVLVSLAWTVKALQTMVMIFGERVPEWRCVEQGVQVKGIHNNSTDDSRSFCHPSVSSICNLDPGSWEWVGGKSASVVSQFNLICGEEYKVGLVGSLFFIGSLIGAGVWGSASDSRLGRKGSQALCCLLTVIMGVLTSQAPSYWFYALGRFSTGLTLSGIGMSAFVLSTEIVGPNRRGKVGMSAFYFFSTGIILLPLFDIVANSWRELYLFTALPGALHCILVLPTIWESPRWYLVKGRTKDAMKVMRAFAKRNGNVVPETVGLLLHPVDSEEEDLEDPPPLSVPPKESSDRDGGRSVALTAGMVRKDSLQTVPISKMEDSKEGLEFSGTLVDVFRYGETRVRIILMVCIWFILGVCYYGISLNVVNLGFNLRFSVFFNGLVEIPAYVLTTLFMGRLGRRSLLTAAMTMAGVCSFIGSFLFNQKLAYDVSSESGRFDFLMGGVSGYSGLIRLLCGVIGIFGAAGAYNLVYIYTSELFPTVVRNSALGLASQAASIGSIIAPVVVVLGRTNVSLPFIIFGCMSMLGGALAIRLPETKDESLHETMEGMERVESLKIDAAAVTH</sequence>
<proteinExistence type="predicted"/>
<feature type="domain" description="Major facilitator superfamily (MFS) profile" evidence="7">
    <location>
        <begin position="57"/>
        <end position="593"/>
    </location>
</feature>